<dbReference type="Proteomes" id="UP000787635">
    <property type="component" value="Unassembled WGS sequence"/>
</dbReference>
<dbReference type="RefSeq" id="WP_168033020.1">
    <property type="nucleotide sequence ID" value="NZ_JAAVNE010000030.1"/>
</dbReference>
<evidence type="ECO:0000256" key="1">
    <source>
        <dbReference type="ARBA" id="ARBA00006987"/>
    </source>
</evidence>
<dbReference type="EMBL" id="JAAVNE010000030">
    <property type="protein sequence ID" value="NKC32670.1"/>
    <property type="molecule type" value="Genomic_DNA"/>
</dbReference>
<dbReference type="Pfam" id="PF03401">
    <property type="entry name" value="TctC"/>
    <property type="match status" value="1"/>
</dbReference>
<dbReference type="PANTHER" id="PTHR42928">
    <property type="entry name" value="TRICARBOXYLATE-BINDING PROTEIN"/>
    <property type="match status" value="1"/>
</dbReference>
<reference evidence="3 4" key="1">
    <citation type="submission" date="2020-03" db="EMBL/GenBank/DDBJ databases">
        <title>Roseomonas selenitidurans sp. nov. isolated from urban soil.</title>
        <authorList>
            <person name="Liu H."/>
        </authorList>
    </citation>
    <scope>NUCLEOTIDE SEQUENCE [LARGE SCALE GENOMIC DNA]</scope>
    <source>
        <strain evidence="3 4">BU-1</strain>
    </source>
</reference>
<comment type="similarity">
    <text evidence="1">Belongs to the UPF0065 (bug) family.</text>
</comment>
<dbReference type="Gene3D" id="3.40.190.150">
    <property type="entry name" value="Bordetella uptake gene, domain 1"/>
    <property type="match status" value="1"/>
</dbReference>
<dbReference type="CDD" id="cd13578">
    <property type="entry name" value="PBP2_Bug27"/>
    <property type="match status" value="1"/>
</dbReference>
<comment type="caution">
    <text evidence="3">The sequence shown here is derived from an EMBL/GenBank/DDBJ whole genome shotgun (WGS) entry which is preliminary data.</text>
</comment>
<evidence type="ECO:0000256" key="2">
    <source>
        <dbReference type="SAM" id="SignalP"/>
    </source>
</evidence>
<feature type="chain" id="PRO_5045618031" evidence="2">
    <location>
        <begin position="26"/>
        <end position="325"/>
    </location>
</feature>
<dbReference type="InterPro" id="IPR005064">
    <property type="entry name" value="BUG"/>
</dbReference>
<dbReference type="Gene3D" id="3.40.190.10">
    <property type="entry name" value="Periplasmic binding protein-like II"/>
    <property type="match status" value="1"/>
</dbReference>
<protein>
    <submittedName>
        <fullName evidence="3">Tripartite tricarboxylate transporter substrate binding protein</fullName>
    </submittedName>
</protein>
<dbReference type="PANTHER" id="PTHR42928:SF5">
    <property type="entry name" value="BLR1237 PROTEIN"/>
    <property type="match status" value="1"/>
</dbReference>
<dbReference type="InterPro" id="IPR042100">
    <property type="entry name" value="Bug_dom1"/>
</dbReference>
<gene>
    <name evidence="3" type="ORF">HEQ75_17525</name>
</gene>
<organism evidence="3 4">
    <name type="scientific">Falsiroseomonas selenitidurans</name>
    <dbReference type="NCBI Taxonomy" id="2716335"/>
    <lineage>
        <taxon>Bacteria</taxon>
        <taxon>Pseudomonadati</taxon>
        <taxon>Pseudomonadota</taxon>
        <taxon>Alphaproteobacteria</taxon>
        <taxon>Acetobacterales</taxon>
        <taxon>Roseomonadaceae</taxon>
        <taxon>Falsiroseomonas</taxon>
    </lineage>
</organism>
<keyword evidence="4" id="KW-1185">Reference proteome</keyword>
<keyword evidence="2" id="KW-0732">Signal</keyword>
<dbReference type="SUPFAM" id="SSF53850">
    <property type="entry name" value="Periplasmic binding protein-like II"/>
    <property type="match status" value="1"/>
</dbReference>
<evidence type="ECO:0000313" key="3">
    <source>
        <dbReference type="EMBL" id="NKC32670.1"/>
    </source>
</evidence>
<evidence type="ECO:0000313" key="4">
    <source>
        <dbReference type="Proteomes" id="UP000787635"/>
    </source>
</evidence>
<feature type="signal peptide" evidence="2">
    <location>
        <begin position="1"/>
        <end position="25"/>
    </location>
</feature>
<accession>A0ABX1E7G6</accession>
<name>A0ABX1E7G6_9PROT</name>
<sequence>MTRPIARRGALALPFLALGAAAAGAQEHWPNRPVRFVVSFTPGGTTDIIARLLGATLTETWGQSVVVDNRPGAGGNIGSEHVARAAPDGYTLLVGSVGPLAVNQSLVKNMPYDTLRDFAPITLLAGVPNILVVPAASPIQDVPGLVAAAKAKPGELSYASTGVGTSAHLSGVMLDHMAGVRMQHVPYRGAVALNDLLAGRVDFMFATIPSVIGHIRGGRLRPLAVSSTTRSRSNPGVPTMVELGYPEFDASSWFGMVAPAATPKPVIDRIVTDVHAALAIPRNAQSMIDQGADPVGNGPEAFRAFLAHEISRWREIVRLAGALPE</sequence>
<proteinExistence type="inferred from homology"/>
<dbReference type="PIRSF" id="PIRSF017082">
    <property type="entry name" value="YflP"/>
    <property type="match status" value="1"/>
</dbReference>